<keyword evidence="2" id="KW-0012">Acyltransferase</keyword>
<dbReference type="AlphaFoldDB" id="A0A9X2FM38"/>
<dbReference type="InterPro" id="IPR000182">
    <property type="entry name" value="GNAT_dom"/>
</dbReference>
<protein>
    <submittedName>
        <fullName evidence="2">GNAT family N-acetyltransferase</fullName>
        <ecNumber evidence="2">2.3.1.-</ecNumber>
    </submittedName>
</protein>
<gene>
    <name evidence="2" type="ORF">NHG85_00075</name>
</gene>
<dbReference type="InterPro" id="IPR016181">
    <property type="entry name" value="Acyl_CoA_acyltransferase"/>
</dbReference>
<reference evidence="2" key="1">
    <citation type="submission" date="2022-06" db="EMBL/GenBank/DDBJ databases">
        <title>Limimaricola sediminis sp. nov., isolated from an intertidal sediment.</title>
        <authorList>
            <person name="Shao X."/>
        </authorList>
    </citation>
    <scope>NUCLEOTIDE SEQUENCE</scope>
    <source>
        <strain evidence="2">ASW11-118</strain>
    </source>
</reference>
<keyword evidence="2" id="KW-0808">Transferase</keyword>
<dbReference type="EMBL" id="JAMYXC010000002">
    <property type="protein sequence ID" value="MCP1166939.1"/>
    <property type="molecule type" value="Genomic_DNA"/>
</dbReference>
<dbReference type="SUPFAM" id="SSF55729">
    <property type="entry name" value="Acyl-CoA N-acyltransferases (Nat)"/>
    <property type="match status" value="1"/>
</dbReference>
<accession>A0A9X2FM38</accession>
<proteinExistence type="predicted"/>
<dbReference type="Pfam" id="PF00583">
    <property type="entry name" value="Acetyltransf_1"/>
    <property type="match status" value="1"/>
</dbReference>
<dbReference type="PROSITE" id="PS51186">
    <property type="entry name" value="GNAT"/>
    <property type="match status" value="1"/>
</dbReference>
<evidence type="ECO:0000259" key="1">
    <source>
        <dbReference type="PROSITE" id="PS51186"/>
    </source>
</evidence>
<dbReference type="Gene3D" id="3.40.630.30">
    <property type="match status" value="1"/>
</dbReference>
<evidence type="ECO:0000313" key="3">
    <source>
        <dbReference type="Proteomes" id="UP001139477"/>
    </source>
</evidence>
<evidence type="ECO:0000313" key="2">
    <source>
        <dbReference type="EMBL" id="MCP1166939.1"/>
    </source>
</evidence>
<dbReference type="GO" id="GO:0016747">
    <property type="term" value="F:acyltransferase activity, transferring groups other than amino-acyl groups"/>
    <property type="evidence" value="ECO:0007669"/>
    <property type="project" value="InterPro"/>
</dbReference>
<sequence>MTVPAALALTHAAAFEGERGWSAEEFAGLVSAPGAILSGDAKSFVLGRVTLDEAEILTLATHPDHLRRGHARRALDAFHAAAHAAGARMAFLEVAEDNAAARTLYAAQGYAQAGRRPGYYAREGRASVAALILTRALGQDALGSGAEMRGTQRQTAR</sequence>
<keyword evidence="3" id="KW-1185">Reference proteome</keyword>
<feature type="domain" description="N-acetyltransferase" evidence="1">
    <location>
        <begin position="1"/>
        <end position="138"/>
    </location>
</feature>
<dbReference type="Proteomes" id="UP001139477">
    <property type="component" value="Unassembled WGS sequence"/>
</dbReference>
<organism evidence="2 3">
    <name type="scientific">Limimaricola litoreus</name>
    <dbReference type="NCBI Taxonomy" id="2955316"/>
    <lineage>
        <taxon>Bacteria</taxon>
        <taxon>Pseudomonadati</taxon>
        <taxon>Pseudomonadota</taxon>
        <taxon>Alphaproteobacteria</taxon>
        <taxon>Rhodobacterales</taxon>
        <taxon>Paracoccaceae</taxon>
        <taxon>Limimaricola</taxon>
    </lineage>
</organism>
<dbReference type="RefSeq" id="WP_253328623.1">
    <property type="nucleotide sequence ID" value="NZ_JAMYXC010000002.1"/>
</dbReference>
<dbReference type="EC" id="2.3.1.-" evidence="2"/>
<comment type="caution">
    <text evidence="2">The sequence shown here is derived from an EMBL/GenBank/DDBJ whole genome shotgun (WGS) entry which is preliminary data.</text>
</comment>
<name>A0A9X2FM38_9RHOB</name>